<sequence>MTSSLPALPILGYLQLAFTSQKDYDYATTSALPCTTAMPELLAVILQASSEHLHLPASLVKKVGLSFGQKPSIELFFINITVTGSDGQPIL</sequence>
<dbReference type="Proteomes" id="UP000077266">
    <property type="component" value="Unassembled WGS sequence"/>
</dbReference>
<gene>
    <name evidence="1" type="ORF">EXIGLDRAFT_723987</name>
</gene>
<dbReference type="AlphaFoldDB" id="A0A165ZZT4"/>
<reference evidence="1 2" key="1">
    <citation type="journal article" date="2016" name="Mol. Biol. Evol.">
        <title>Comparative Genomics of Early-Diverging Mushroom-Forming Fungi Provides Insights into the Origins of Lignocellulose Decay Capabilities.</title>
        <authorList>
            <person name="Nagy L.G."/>
            <person name="Riley R."/>
            <person name="Tritt A."/>
            <person name="Adam C."/>
            <person name="Daum C."/>
            <person name="Floudas D."/>
            <person name="Sun H."/>
            <person name="Yadav J.S."/>
            <person name="Pangilinan J."/>
            <person name="Larsson K.H."/>
            <person name="Matsuura K."/>
            <person name="Barry K."/>
            <person name="Labutti K."/>
            <person name="Kuo R."/>
            <person name="Ohm R.A."/>
            <person name="Bhattacharya S.S."/>
            <person name="Shirouzu T."/>
            <person name="Yoshinaga Y."/>
            <person name="Martin F.M."/>
            <person name="Grigoriev I.V."/>
            <person name="Hibbett D.S."/>
        </authorList>
    </citation>
    <scope>NUCLEOTIDE SEQUENCE [LARGE SCALE GENOMIC DNA]</scope>
    <source>
        <strain evidence="1 2">HHB12029</strain>
    </source>
</reference>
<accession>A0A165ZZT4</accession>
<dbReference type="InParanoid" id="A0A165ZZT4"/>
<protein>
    <submittedName>
        <fullName evidence="1">Uncharacterized protein</fullName>
    </submittedName>
</protein>
<proteinExistence type="predicted"/>
<name>A0A165ZZT4_EXIGL</name>
<organism evidence="1 2">
    <name type="scientific">Exidia glandulosa HHB12029</name>
    <dbReference type="NCBI Taxonomy" id="1314781"/>
    <lineage>
        <taxon>Eukaryota</taxon>
        <taxon>Fungi</taxon>
        <taxon>Dikarya</taxon>
        <taxon>Basidiomycota</taxon>
        <taxon>Agaricomycotina</taxon>
        <taxon>Agaricomycetes</taxon>
        <taxon>Auriculariales</taxon>
        <taxon>Exidiaceae</taxon>
        <taxon>Exidia</taxon>
    </lineage>
</organism>
<evidence type="ECO:0000313" key="1">
    <source>
        <dbReference type="EMBL" id="KZV87229.1"/>
    </source>
</evidence>
<dbReference type="EMBL" id="KV426132">
    <property type="protein sequence ID" value="KZV87229.1"/>
    <property type="molecule type" value="Genomic_DNA"/>
</dbReference>
<evidence type="ECO:0000313" key="2">
    <source>
        <dbReference type="Proteomes" id="UP000077266"/>
    </source>
</evidence>
<keyword evidence="2" id="KW-1185">Reference proteome</keyword>